<protein>
    <recommendedName>
        <fullName evidence="1">Bro-N domain-containing protein</fullName>
    </recommendedName>
</protein>
<dbReference type="RefSeq" id="WP_087514230.1">
    <property type="nucleotide sequence ID" value="NZ_CP032134.1"/>
</dbReference>
<dbReference type="InterPro" id="IPR003497">
    <property type="entry name" value="BRO_N_domain"/>
</dbReference>
<dbReference type="AlphaFoldDB" id="A0A3B7M2C8"/>
<dbReference type="Pfam" id="PF02498">
    <property type="entry name" value="Bro-N"/>
    <property type="match status" value="1"/>
</dbReference>
<dbReference type="PROSITE" id="PS51750">
    <property type="entry name" value="BRO_N"/>
    <property type="match status" value="1"/>
</dbReference>
<organism evidence="2 3">
    <name type="scientific">Acinetobacter chinensis</name>
    <dbReference type="NCBI Taxonomy" id="2004650"/>
    <lineage>
        <taxon>Bacteria</taxon>
        <taxon>Pseudomonadati</taxon>
        <taxon>Pseudomonadota</taxon>
        <taxon>Gammaproteobacteria</taxon>
        <taxon>Moraxellales</taxon>
        <taxon>Moraxellaceae</taxon>
        <taxon>Acinetobacter</taxon>
    </lineage>
</organism>
<feature type="domain" description="Bro-N" evidence="1">
    <location>
        <begin position="1"/>
        <end position="109"/>
    </location>
</feature>
<name>A0A3B7M2C8_9GAMM</name>
<dbReference type="EMBL" id="CP032134">
    <property type="protein sequence ID" value="AXY56783.1"/>
    <property type="molecule type" value="Genomic_DNA"/>
</dbReference>
<evidence type="ECO:0000259" key="1">
    <source>
        <dbReference type="PROSITE" id="PS51750"/>
    </source>
</evidence>
<proteinExistence type="predicted"/>
<dbReference type="SMART" id="SM01040">
    <property type="entry name" value="Bro-N"/>
    <property type="match status" value="1"/>
</dbReference>
<reference evidence="3" key="1">
    <citation type="submission" date="2018-09" db="EMBL/GenBank/DDBJ databases">
        <title>The complete genome of Acinetobacter sp. strain WCHAc010005.</title>
        <authorList>
            <person name="Hu Y."/>
            <person name="Long H."/>
            <person name="Feng Y."/>
            <person name="Zong Z."/>
        </authorList>
    </citation>
    <scope>NUCLEOTIDE SEQUENCE [LARGE SCALE GENOMIC DNA]</scope>
    <source>
        <strain evidence="3">WCHAc010005</strain>
    </source>
</reference>
<sequence>MNSLSLSFNETMFNVVRYEQDIWLTSTELAQALGYKQENAVSKIFNRKSDEFTQKMTQVVENPQIPNLGMRVFSLRGCHLIAMFARTPIAKEFRKWVLDVLENEIQHQQIDTRVKIKAGQQAELKEIVDRRCRGIISLRTELWSRHNRHFRIPRYSELLAVHFQDAVDYLETMELKSGTGIVIEDNQSLRILCTHSKLFMTWWKTHSPALGKLNPQLVYMLNDNMFYMSCAIDDLCKKYAIELPAYDYQRMFLLETESDKRFRLIG</sequence>
<gene>
    <name evidence="2" type="ORF">CDG60_09525</name>
</gene>
<accession>A0A3B7M2C8</accession>
<evidence type="ECO:0000313" key="2">
    <source>
        <dbReference type="EMBL" id="AXY56783.1"/>
    </source>
</evidence>
<evidence type="ECO:0000313" key="3">
    <source>
        <dbReference type="Proteomes" id="UP000263753"/>
    </source>
</evidence>
<dbReference type="KEGG" id="achi:CDG60_09525"/>
<dbReference type="Proteomes" id="UP000263753">
    <property type="component" value="Chromosome"/>
</dbReference>